<evidence type="ECO:0000313" key="2">
    <source>
        <dbReference type="Proteomes" id="UP000240883"/>
    </source>
</evidence>
<name>A0A2T2NJU3_CORCC</name>
<accession>A0A2T2NJU3</accession>
<proteinExistence type="predicted"/>
<protein>
    <submittedName>
        <fullName evidence="1">Uncharacterized protein</fullName>
    </submittedName>
</protein>
<evidence type="ECO:0000313" key="1">
    <source>
        <dbReference type="EMBL" id="PSN65697.1"/>
    </source>
</evidence>
<dbReference type="Proteomes" id="UP000240883">
    <property type="component" value="Unassembled WGS sequence"/>
</dbReference>
<sequence>MTNSTGQNSQYKAAGAGVKNEEAGKKSRLSVACKTLRTGRSGGFHAYTVCPPNLTNRNGPAVRQVVVCVPGDLMKLCCEDDKRRNLPYLSTDSMRHCHPLTISGLDRSYAALSIYHYGYFRGRNNPHLETDLIKVVRILV</sequence>
<reference evidence="1 2" key="1">
    <citation type="journal article" date="2018" name="Front. Microbiol.">
        <title>Genome-Wide Analysis of Corynespora cassiicola Leaf Fall Disease Putative Effectors.</title>
        <authorList>
            <person name="Lopez D."/>
            <person name="Ribeiro S."/>
            <person name="Label P."/>
            <person name="Fumanal B."/>
            <person name="Venisse J.S."/>
            <person name="Kohler A."/>
            <person name="de Oliveira R.R."/>
            <person name="Labutti K."/>
            <person name="Lipzen A."/>
            <person name="Lail K."/>
            <person name="Bauer D."/>
            <person name="Ohm R.A."/>
            <person name="Barry K.W."/>
            <person name="Spatafora J."/>
            <person name="Grigoriev I.V."/>
            <person name="Martin F.M."/>
            <person name="Pujade-Renaud V."/>
        </authorList>
    </citation>
    <scope>NUCLEOTIDE SEQUENCE [LARGE SCALE GENOMIC DNA]</scope>
    <source>
        <strain evidence="1 2">Philippines</strain>
    </source>
</reference>
<dbReference type="AlphaFoldDB" id="A0A2T2NJU3"/>
<gene>
    <name evidence="1" type="ORF">BS50DRAFT_668204</name>
</gene>
<keyword evidence="2" id="KW-1185">Reference proteome</keyword>
<dbReference type="EMBL" id="KZ678136">
    <property type="protein sequence ID" value="PSN65697.1"/>
    <property type="molecule type" value="Genomic_DNA"/>
</dbReference>
<organism evidence="1 2">
    <name type="scientific">Corynespora cassiicola Philippines</name>
    <dbReference type="NCBI Taxonomy" id="1448308"/>
    <lineage>
        <taxon>Eukaryota</taxon>
        <taxon>Fungi</taxon>
        <taxon>Dikarya</taxon>
        <taxon>Ascomycota</taxon>
        <taxon>Pezizomycotina</taxon>
        <taxon>Dothideomycetes</taxon>
        <taxon>Pleosporomycetidae</taxon>
        <taxon>Pleosporales</taxon>
        <taxon>Corynesporascaceae</taxon>
        <taxon>Corynespora</taxon>
    </lineage>
</organism>